<reference evidence="1" key="1">
    <citation type="journal article" date="2005" name="Environ. Microbiol.">
        <title>Novel genes for nitrite reductase and Amo-related proteins indicate a role of uncultivated mesophilic crenarchaeota in nitrogen cycling.</title>
        <authorList>
            <person name="Treusch A.H."/>
            <person name="Leininger S."/>
            <person name="Kletzin A."/>
            <person name="Schuster S.C."/>
            <person name="Klenk H.-P."/>
            <person name="Schleper C."/>
        </authorList>
    </citation>
    <scope>NUCLEOTIDE SEQUENCE</scope>
</reference>
<name>Q701W0_9CREN</name>
<sequence length="83" mass="9551">MNYKNSLDALLTILNLGGKITQAPCHISLMLNGLRYYSIEVTIHENHFLIQAFEQEASDLFQQVRTILDGKKTDVKKIEVIFR</sequence>
<proteinExistence type="predicted"/>
<accession>Q701W0</accession>
<evidence type="ECO:0000313" key="1">
    <source>
        <dbReference type="EMBL" id="CAF28764.1"/>
    </source>
</evidence>
<organism evidence="1">
    <name type="scientific">uncultured crenarchaeote</name>
    <dbReference type="NCBI Taxonomy" id="29281"/>
    <lineage>
        <taxon>Archaea</taxon>
        <taxon>Thermoproteota</taxon>
        <taxon>environmental samples</taxon>
    </lineage>
</organism>
<protein>
    <submittedName>
        <fullName evidence="1">Uncharacterized protein</fullName>
    </submittedName>
</protein>
<dbReference type="AlphaFoldDB" id="Q701W0"/>
<dbReference type="EMBL" id="AJ627422">
    <property type="protein sequence ID" value="CAF28764.1"/>
    <property type="molecule type" value="Genomic_DNA"/>
</dbReference>